<name>A0AAD1SWV2_PELCU</name>
<evidence type="ECO:0000313" key="2">
    <source>
        <dbReference type="Proteomes" id="UP001295444"/>
    </source>
</evidence>
<protein>
    <submittedName>
        <fullName evidence="1">Uncharacterized protein</fullName>
    </submittedName>
</protein>
<accession>A0AAD1SWV2</accession>
<proteinExistence type="predicted"/>
<dbReference type="EMBL" id="OW240919">
    <property type="protein sequence ID" value="CAH2311123.1"/>
    <property type="molecule type" value="Genomic_DNA"/>
</dbReference>
<organism evidence="1 2">
    <name type="scientific">Pelobates cultripes</name>
    <name type="common">Western spadefoot toad</name>
    <dbReference type="NCBI Taxonomy" id="61616"/>
    <lineage>
        <taxon>Eukaryota</taxon>
        <taxon>Metazoa</taxon>
        <taxon>Chordata</taxon>
        <taxon>Craniata</taxon>
        <taxon>Vertebrata</taxon>
        <taxon>Euteleostomi</taxon>
        <taxon>Amphibia</taxon>
        <taxon>Batrachia</taxon>
        <taxon>Anura</taxon>
        <taxon>Pelobatoidea</taxon>
        <taxon>Pelobatidae</taxon>
        <taxon>Pelobates</taxon>
    </lineage>
</organism>
<dbReference type="Proteomes" id="UP001295444">
    <property type="component" value="Chromosome 08"/>
</dbReference>
<keyword evidence="2" id="KW-1185">Reference proteome</keyword>
<reference evidence="1" key="1">
    <citation type="submission" date="2022-03" db="EMBL/GenBank/DDBJ databases">
        <authorList>
            <person name="Alioto T."/>
            <person name="Alioto T."/>
            <person name="Gomez Garrido J."/>
        </authorList>
    </citation>
    <scope>NUCLEOTIDE SEQUENCE</scope>
</reference>
<dbReference type="AlphaFoldDB" id="A0AAD1SWV2"/>
<evidence type="ECO:0000313" key="1">
    <source>
        <dbReference type="EMBL" id="CAH2311123.1"/>
    </source>
</evidence>
<gene>
    <name evidence="1" type="ORF">PECUL_23A053734</name>
</gene>
<sequence length="65" mass="7707">MRMIADYGKVSYYSLNTSKTQALCKYPGQTTPTDLQLRMEDRHPQILRDYIYEGPYRPIRCKLCD</sequence>
<feature type="non-terminal residue" evidence="1">
    <location>
        <position position="65"/>
    </location>
</feature>